<keyword evidence="3" id="KW-1185">Reference proteome</keyword>
<protein>
    <submittedName>
        <fullName evidence="2">Uncharacterized protein</fullName>
    </submittedName>
</protein>
<organism evidence="2 3">
    <name type="scientific">Glaciihabitans tibetensis</name>
    <dbReference type="NCBI Taxonomy" id="1266600"/>
    <lineage>
        <taxon>Bacteria</taxon>
        <taxon>Bacillati</taxon>
        <taxon>Actinomycetota</taxon>
        <taxon>Actinomycetes</taxon>
        <taxon>Micrococcales</taxon>
        <taxon>Microbacteriaceae</taxon>
        <taxon>Glaciihabitans</taxon>
    </lineage>
</organism>
<dbReference type="EMBL" id="PVTL01000001">
    <property type="protein sequence ID" value="PRY70582.1"/>
    <property type="molecule type" value="Genomic_DNA"/>
</dbReference>
<keyword evidence="1" id="KW-1133">Transmembrane helix</keyword>
<gene>
    <name evidence="2" type="ORF">B0I08_101719</name>
</gene>
<sequence>MNLVAGIAMAIVAVLLVVAYDTCAVNSCNYEGFNLGWFIAMLAPPAVLIAGAVVTIVRLRRRRRAFWVPLIALAGAALFFFGGAQLVFLSVPGAGF</sequence>
<proteinExistence type="predicted"/>
<evidence type="ECO:0000313" key="2">
    <source>
        <dbReference type="EMBL" id="PRY70582.1"/>
    </source>
</evidence>
<accession>A0A2T0VK49</accession>
<dbReference type="Proteomes" id="UP000237983">
    <property type="component" value="Unassembled WGS sequence"/>
</dbReference>
<keyword evidence="1" id="KW-0472">Membrane</keyword>
<dbReference type="AlphaFoldDB" id="A0A2T0VK49"/>
<keyword evidence="1" id="KW-0812">Transmembrane</keyword>
<evidence type="ECO:0000313" key="3">
    <source>
        <dbReference type="Proteomes" id="UP000237983"/>
    </source>
</evidence>
<feature type="transmembrane region" description="Helical" evidence="1">
    <location>
        <begin position="66"/>
        <end position="88"/>
    </location>
</feature>
<feature type="transmembrane region" description="Helical" evidence="1">
    <location>
        <begin position="35"/>
        <end position="59"/>
    </location>
</feature>
<comment type="caution">
    <text evidence="2">The sequence shown here is derived from an EMBL/GenBank/DDBJ whole genome shotgun (WGS) entry which is preliminary data.</text>
</comment>
<evidence type="ECO:0000256" key="1">
    <source>
        <dbReference type="SAM" id="Phobius"/>
    </source>
</evidence>
<name>A0A2T0VK49_9MICO</name>
<reference evidence="2 3" key="1">
    <citation type="submission" date="2018-03" db="EMBL/GenBank/DDBJ databases">
        <title>Genomic Encyclopedia of Type Strains, Phase III (KMG-III): the genomes of soil and plant-associated and newly described type strains.</title>
        <authorList>
            <person name="Whitman W."/>
        </authorList>
    </citation>
    <scope>NUCLEOTIDE SEQUENCE [LARGE SCALE GENOMIC DNA]</scope>
    <source>
        <strain evidence="2 3">CGMCC 1.12484</strain>
    </source>
</reference>